<keyword evidence="9" id="KW-1133">Transmembrane helix</keyword>
<gene>
    <name evidence="14" type="ORF">TGEB3V08_LOCUS5731</name>
</gene>
<dbReference type="GO" id="GO:0009190">
    <property type="term" value="P:cyclic nucleotide biosynthetic process"/>
    <property type="evidence" value="ECO:0007669"/>
    <property type="project" value="InterPro"/>
</dbReference>
<name>A0A7R9PMF9_TIMGE</name>
<dbReference type="Pfam" id="PF00211">
    <property type="entry name" value="Guanylate_cyc"/>
    <property type="match status" value="1"/>
</dbReference>
<accession>A0A7R9PMF9</accession>
<proteinExistence type="predicted"/>
<evidence type="ECO:0000256" key="6">
    <source>
        <dbReference type="ARBA" id="ARBA00022741"/>
    </source>
</evidence>
<dbReference type="PANTHER" id="PTHR45627">
    <property type="entry name" value="ADENYLATE CYCLASE TYPE 1"/>
    <property type="match status" value="1"/>
</dbReference>
<evidence type="ECO:0000313" key="14">
    <source>
        <dbReference type="EMBL" id="CAD7594623.1"/>
    </source>
</evidence>
<evidence type="ECO:0000256" key="9">
    <source>
        <dbReference type="ARBA" id="ARBA00022989"/>
    </source>
</evidence>
<sequence>MRVGVHTGTVLCGIVGKKRFKFDVWSNDVSLANQMESTGKPGRVHISQATAQFLGEIYVLEEGEPLHGLNTYFIKGRKADITYESFLRQKSSKIFPVLIAPPPSSPLLAPQSRPREGGEEEQESHVALRRGAVLAQGQTVALSEDEPD</sequence>
<keyword evidence="5" id="KW-0479">Metal-binding</keyword>
<comment type="subcellular location">
    <subcellularLocation>
        <location evidence="2">Membrane</location>
        <topology evidence="2">Multi-pass membrane protein</topology>
    </subcellularLocation>
</comment>
<dbReference type="SUPFAM" id="SSF55073">
    <property type="entry name" value="Nucleotide cyclase"/>
    <property type="match status" value="1"/>
</dbReference>
<dbReference type="PROSITE" id="PS50125">
    <property type="entry name" value="GUANYLATE_CYCLASE_2"/>
    <property type="match status" value="1"/>
</dbReference>
<dbReference type="GO" id="GO:0004016">
    <property type="term" value="F:adenylate cyclase activity"/>
    <property type="evidence" value="ECO:0007669"/>
    <property type="project" value="UniProtKB-EC"/>
</dbReference>
<keyword evidence="6" id="KW-0547">Nucleotide-binding</keyword>
<keyword evidence="8" id="KW-0460">Magnesium</keyword>
<evidence type="ECO:0000256" key="4">
    <source>
        <dbReference type="ARBA" id="ARBA00022692"/>
    </source>
</evidence>
<keyword evidence="4" id="KW-0812">Transmembrane</keyword>
<comment type="catalytic activity">
    <reaction evidence="1">
        <text>ATP = 3',5'-cyclic AMP + diphosphate</text>
        <dbReference type="Rhea" id="RHEA:15389"/>
        <dbReference type="ChEBI" id="CHEBI:30616"/>
        <dbReference type="ChEBI" id="CHEBI:33019"/>
        <dbReference type="ChEBI" id="CHEBI:58165"/>
        <dbReference type="EC" id="4.6.1.1"/>
    </reaction>
</comment>
<evidence type="ECO:0000256" key="7">
    <source>
        <dbReference type="ARBA" id="ARBA00022840"/>
    </source>
</evidence>
<dbReference type="AlphaFoldDB" id="A0A7R9PMF9"/>
<keyword evidence="11" id="KW-0456">Lyase</keyword>
<dbReference type="InterPro" id="IPR001054">
    <property type="entry name" value="A/G_cyclase"/>
</dbReference>
<dbReference type="InterPro" id="IPR029787">
    <property type="entry name" value="Nucleotide_cyclase"/>
</dbReference>
<evidence type="ECO:0000256" key="11">
    <source>
        <dbReference type="ARBA" id="ARBA00023239"/>
    </source>
</evidence>
<keyword evidence="10" id="KW-0472">Membrane</keyword>
<dbReference type="CDD" id="cd07302">
    <property type="entry name" value="CHD"/>
    <property type="match status" value="1"/>
</dbReference>
<evidence type="ECO:0000259" key="13">
    <source>
        <dbReference type="PROSITE" id="PS50125"/>
    </source>
</evidence>
<dbReference type="GO" id="GO:0035556">
    <property type="term" value="P:intracellular signal transduction"/>
    <property type="evidence" value="ECO:0007669"/>
    <property type="project" value="InterPro"/>
</dbReference>
<dbReference type="EMBL" id="OE841185">
    <property type="protein sequence ID" value="CAD7594623.1"/>
    <property type="molecule type" value="Genomic_DNA"/>
</dbReference>
<evidence type="ECO:0000256" key="1">
    <source>
        <dbReference type="ARBA" id="ARBA00001593"/>
    </source>
</evidence>
<keyword evidence="7" id="KW-0067">ATP-binding</keyword>
<dbReference type="Gene3D" id="3.30.70.1230">
    <property type="entry name" value="Nucleotide cyclase"/>
    <property type="match status" value="1"/>
</dbReference>
<dbReference type="GO" id="GO:0007189">
    <property type="term" value="P:adenylate cyclase-activating G protein-coupled receptor signaling pathway"/>
    <property type="evidence" value="ECO:0007669"/>
    <property type="project" value="TreeGrafter"/>
</dbReference>
<dbReference type="EC" id="4.6.1.1" evidence="3"/>
<evidence type="ECO:0000256" key="10">
    <source>
        <dbReference type="ARBA" id="ARBA00023136"/>
    </source>
</evidence>
<dbReference type="GO" id="GO:0005886">
    <property type="term" value="C:plasma membrane"/>
    <property type="evidence" value="ECO:0007669"/>
    <property type="project" value="TreeGrafter"/>
</dbReference>
<feature type="region of interest" description="Disordered" evidence="12">
    <location>
        <begin position="101"/>
        <end position="130"/>
    </location>
</feature>
<evidence type="ECO:0000256" key="3">
    <source>
        <dbReference type="ARBA" id="ARBA00012201"/>
    </source>
</evidence>
<organism evidence="14">
    <name type="scientific">Timema genevievae</name>
    <name type="common">Walking stick</name>
    <dbReference type="NCBI Taxonomy" id="629358"/>
    <lineage>
        <taxon>Eukaryota</taxon>
        <taxon>Metazoa</taxon>
        <taxon>Ecdysozoa</taxon>
        <taxon>Arthropoda</taxon>
        <taxon>Hexapoda</taxon>
        <taxon>Insecta</taxon>
        <taxon>Pterygota</taxon>
        <taxon>Neoptera</taxon>
        <taxon>Polyneoptera</taxon>
        <taxon>Phasmatodea</taxon>
        <taxon>Timematodea</taxon>
        <taxon>Timematoidea</taxon>
        <taxon>Timematidae</taxon>
        <taxon>Timema</taxon>
    </lineage>
</organism>
<reference evidence="14" key="1">
    <citation type="submission" date="2020-11" db="EMBL/GenBank/DDBJ databases">
        <authorList>
            <person name="Tran Van P."/>
        </authorList>
    </citation>
    <scope>NUCLEOTIDE SEQUENCE</scope>
</reference>
<evidence type="ECO:0000256" key="2">
    <source>
        <dbReference type="ARBA" id="ARBA00004141"/>
    </source>
</evidence>
<evidence type="ECO:0000256" key="8">
    <source>
        <dbReference type="ARBA" id="ARBA00022842"/>
    </source>
</evidence>
<feature type="domain" description="Guanylate cyclase" evidence="13">
    <location>
        <begin position="1"/>
        <end position="36"/>
    </location>
</feature>
<dbReference type="GO" id="GO:0005524">
    <property type="term" value="F:ATP binding"/>
    <property type="evidence" value="ECO:0007669"/>
    <property type="project" value="UniProtKB-KW"/>
</dbReference>
<protein>
    <recommendedName>
        <fullName evidence="3">adenylate cyclase</fullName>
        <ecNumber evidence="3">4.6.1.1</ecNumber>
    </recommendedName>
</protein>
<dbReference type="PANTHER" id="PTHR45627:SF8">
    <property type="entry name" value="ADENYLATE CYCLASE TYPE 9"/>
    <property type="match status" value="1"/>
</dbReference>
<evidence type="ECO:0000256" key="12">
    <source>
        <dbReference type="SAM" id="MobiDB-lite"/>
    </source>
</evidence>
<dbReference type="GO" id="GO:0046872">
    <property type="term" value="F:metal ion binding"/>
    <property type="evidence" value="ECO:0007669"/>
    <property type="project" value="UniProtKB-KW"/>
</dbReference>
<evidence type="ECO:0000256" key="5">
    <source>
        <dbReference type="ARBA" id="ARBA00022723"/>
    </source>
</evidence>